<evidence type="ECO:0000256" key="6">
    <source>
        <dbReference type="HAMAP-Rule" id="MF_01844"/>
    </source>
</evidence>
<evidence type="ECO:0000313" key="7">
    <source>
        <dbReference type="EMBL" id="RIV42756.1"/>
    </source>
</evidence>
<feature type="transmembrane region" description="Helical" evidence="6">
    <location>
        <begin position="214"/>
        <end position="246"/>
    </location>
</feature>
<comment type="catalytic activity">
    <reaction evidence="6">
        <text>Na(+)(in) + 2 H(+)(out) = Na(+)(out) + 2 H(+)(in)</text>
        <dbReference type="Rhea" id="RHEA:29251"/>
        <dbReference type="ChEBI" id="CHEBI:15378"/>
        <dbReference type="ChEBI" id="CHEBI:29101"/>
    </reaction>
</comment>
<evidence type="ECO:0000256" key="3">
    <source>
        <dbReference type="ARBA" id="ARBA00022692"/>
    </source>
</evidence>
<dbReference type="InterPro" id="IPR004670">
    <property type="entry name" value="NhaA"/>
</dbReference>
<feature type="transmembrane region" description="Helical" evidence="6">
    <location>
        <begin position="311"/>
        <end position="331"/>
    </location>
</feature>
<reference evidence="8 10" key="2">
    <citation type="submission" date="2019-07" db="EMBL/GenBank/DDBJ databases">
        <title>Draft genome of two Muricauda strains isolated from deep sea.</title>
        <authorList>
            <person name="Sun C."/>
        </authorList>
    </citation>
    <scope>NUCLEOTIDE SEQUENCE [LARGE SCALE GENOMIC DNA]</scope>
    <source>
        <strain evidence="8 10">72</strain>
    </source>
</reference>
<comment type="similarity">
    <text evidence="6">Belongs to the NhaA Na(+)/H(+) (TC 2.A.33) antiporter family.</text>
</comment>
<keyword evidence="6" id="KW-0739">Sodium transport</keyword>
<reference evidence="7 9" key="1">
    <citation type="submission" date="2018-08" db="EMBL/GenBank/DDBJ databases">
        <title>Proposal of Muricauda 72 sp.nov. and Muricauda NH166 sp.nov., isolated from seawater.</title>
        <authorList>
            <person name="Cheng H."/>
            <person name="Wu Y.-H."/>
            <person name="Guo L.-L."/>
            <person name="Xu X.-W."/>
        </authorList>
    </citation>
    <scope>NUCLEOTIDE SEQUENCE [LARGE SCALE GENOMIC DNA]</scope>
    <source>
        <strain evidence="7 9">72</strain>
    </source>
</reference>
<dbReference type="EMBL" id="QXFI01000033">
    <property type="protein sequence ID" value="RIV42756.1"/>
    <property type="molecule type" value="Genomic_DNA"/>
</dbReference>
<dbReference type="Pfam" id="PF06965">
    <property type="entry name" value="Na_H_antiport_1"/>
    <property type="match status" value="1"/>
</dbReference>
<feature type="transmembrane region" description="Helical" evidence="6">
    <location>
        <begin position="103"/>
        <end position="124"/>
    </location>
</feature>
<protein>
    <recommendedName>
        <fullName evidence="6">Na(+)/H(+) antiporter NhaA</fullName>
    </recommendedName>
    <alternativeName>
        <fullName evidence="6">Sodium/proton antiporter NhaA</fullName>
    </alternativeName>
</protein>
<gene>
    <name evidence="6 7" type="primary">nhaA</name>
    <name evidence="7" type="ORF">D2V05_14120</name>
    <name evidence="8" type="ORF">FQ017_13990</name>
</gene>
<comment type="function">
    <text evidence="6">Na(+)/H(+) antiporter that extrudes sodium in exchange for external protons.</text>
</comment>
<dbReference type="Proteomes" id="UP000266691">
    <property type="component" value="Unassembled WGS sequence"/>
</dbReference>
<dbReference type="EMBL" id="VNWK01000033">
    <property type="protein sequence ID" value="TXJ91947.1"/>
    <property type="molecule type" value="Genomic_DNA"/>
</dbReference>
<evidence type="ECO:0000313" key="8">
    <source>
        <dbReference type="EMBL" id="TXJ91947.1"/>
    </source>
</evidence>
<keyword evidence="6" id="KW-0406">Ion transport</keyword>
<feature type="transmembrane region" description="Helical" evidence="6">
    <location>
        <begin position="410"/>
        <end position="431"/>
    </location>
</feature>
<dbReference type="GO" id="GO:0006885">
    <property type="term" value="P:regulation of pH"/>
    <property type="evidence" value="ECO:0007669"/>
    <property type="project" value="UniProtKB-UniRule"/>
</dbReference>
<comment type="caution">
    <text evidence="7">The sequence shown here is derived from an EMBL/GenBank/DDBJ whole genome shotgun (WGS) entry which is preliminary data.</text>
</comment>
<keyword evidence="5 6" id="KW-0472">Membrane</keyword>
<dbReference type="AlphaFoldDB" id="A0A3A1NH18"/>
<keyword evidence="6" id="KW-0915">Sodium</keyword>
<proteinExistence type="inferred from homology"/>
<dbReference type="GO" id="GO:0005886">
    <property type="term" value="C:plasma membrane"/>
    <property type="evidence" value="ECO:0007669"/>
    <property type="project" value="UniProtKB-SubCell"/>
</dbReference>
<evidence type="ECO:0000256" key="1">
    <source>
        <dbReference type="ARBA" id="ARBA00004429"/>
    </source>
</evidence>
<dbReference type="PANTHER" id="PTHR30341">
    <property type="entry name" value="SODIUM ION/PROTON ANTIPORTER NHAA-RELATED"/>
    <property type="match status" value="1"/>
</dbReference>
<sequence length="456" mass="49468">MSKHHTNNSIIKFFGSTAKELNNSGVVLFITVVVAMVWANSPWKEYYIDLMQTDIAFTVGSLQLSEPLLLWINDGLMALFFLQVGLELKREIIGGKLSSPKDAVLPIGAAIGGMVLPALVYFMFNSSGEASNGWGIPMATDIAFSLGVLALVGKRLPASLRVFLITLAIVDDLGGVLVIALFYTSGISEMDLLHGLLFFGALIIGNYAGVRSTWFYAIIGIGGVWLAFFFSGVHPTIAGILTAFAIPGRVKIKENTFLERLDRLHKRFQETKSIKGTLISKTQLEILEDIKTISSEAETPLQKLERTLNPIVSFVILPLFALANAGIHLHGDLLKVLSSPVSLGIGLGLIFGKFIGITAFSRLLVAFKLAKLPENVNWNMIYGVAFLGGIGFTMSLFINELAFTDESLIFTAKVSILFASMIAGVMGTLLLHRSGKKLLKVNNLGASPRGIRKETT</sequence>
<keyword evidence="4 6" id="KW-1133">Transmembrane helix</keyword>
<evidence type="ECO:0000256" key="5">
    <source>
        <dbReference type="ARBA" id="ARBA00023136"/>
    </source>
</evidence>
<accession>A0A3A1NH18</accession>
<organism evidence="7 9">
    <name type="scientific">Flagellimonas pelagia</name>
    <dbReference type="NCBI Taxonomy" id="2306998"/>
    <lineage>
        <taxon>Bacteria</taxon>
        <taxon>Pseudomonadati</taxon>
        <taxon>Bacteroidota</taxon>
        <taxon>Flavobacteriia</taxon>
        <taxon>Flavobacteriales</taxon>
        <taxon>Flavobacteriaceae</taxon>
        <taxon>Flagellimonas</taxon>
    </lineage>
</organism>
<dbReference type="PANTHER" id="PTHR30341:SF0">
    <property type="entry name" value="NA(+)_H(+) ANTIPORTER NHAA"/>
    <property type="match status" value="1"/>
</dbReference>
<keyword evidence="3 6" id="KW-0812">Transmembrane</keyword>
<dbReference type="Proteomes" id="UP000321621">
    <property type="component" value="Unassembled WGS sequence"/>
</dbReference>
<evidence type="ECO:0000256" key="2">
    <source>
        <dbReference type="ARBA" id="ARBA00022475"/>
    </source>
</evidence>
<dbReference type="RefSeq" id="WP_119648271.1">
    <property type="nucleotide sequence ID" value="NZ_QXFI01000033.1"/>
</dbReference>
<feature type="transmembrane region" description="Helical" evidence="6">
    <location>
        <begin position="379"/>
        <end position="398"/>
    </location>
</feature>
<feature type="transmembrane region" description="Helical" evidence="6">
    <location>
        <begin position="190"/>
        <end position="208"/>
    </location>
</feature>
<keyword evidence="2 6" id="KW-1003">Cell membrane</keyword>
<name>A0A3A1NH18_9FLAO</name>
<feature type="transmembrane region" description="Helical" evidence="6">
    <location>
        <begin position="21"/>
        <end position="39"/>
    </location>
</feature>
<dbReference type="OrthoDB" id="9808135at2"/>
<dbReference type="GO" id="GO:0015385">
    <property type="term" value="F:sodium:proton antiporter activity"/>
    <property type="evidence" value="ECO:0007669"/>
    <property type="project" value="UniProtKB-UniRule"/>
</dbReference>
<dbReference type="HAMAP" id="MF_01844">
    <property type="entry name" value="NhaA"/>
    <property type="match status" value="1"/>
</dbReference>
<feature type="transmembrane region" description="Helical" evidence="6">
    <location>
        <begin position="162"/>
        <end position="183"/>
    </location>
</feature>
<evidence type="ECO:0000256" key="4">
    <source>
        <dbReference type="ARBA" id="ARBA00022989"/>
    </source>
</evidence>
<comment type="subcellular location">
    <subcellularLocation>
        <location evidence="1">Cell inner membrane</location>
        <topology evidence="1">Multi-pass membrane protein</topology>
    </subcellularLocation>
    <subcellularLocation>
        <location evidence="6">Cell membrane</location>
        <topology evidence="6">Multi-pass membrane protein</topology>
    </subcellularLocation>
</comment>
<dbReference type="Gene3D" id="1.20.1530.10">
    <property type="entry name" value="Na+/H+ antiporter like domain"/>
    <property type="match status" value="1"/>
</dbReference>
<dbReference type="NCBIfam" id="TIGR00773">
    <property type="entry name" value="NhaA"/>
    <property type="match status" value="1"/>
</dbReference>
<evidence type="ECO:0000313" key="10">
    <source>
        <dbReference type="Proteomes" id="UP000321621"/>
    </source>
</evidence>
<dbReference type="InterPro" id="IPR023171">
    <property type="entry name" value="Na/H_antiporter_dom_sf"/>
</dbReference>
<keyword evidence="10" id="KW-1185">Reference proteome</keyword>
<keyword evidence="6" id="KW-0050">Antiport</keyword>
<feature type="transmembrane region" description="Helical" evidence="6">
    <location>
        <begin position="343"/>
        <end position="367"/>
    </location>
</feature>
<keyword evidence="6" id="KW-0813">Transport</keyword>
<evidence type="ECO:0000313" key="9">
    <source>
        <dbReference type="Proteomes" id="UP000266691"/>
    </source>
</evidence>